<dbReference type="InterPro" id="IPR011011">
    <property type="entry name" value="Znf_FYVE_PHD"/>
</dbReference>
<name>A0A5P1ED43_ASPOF</name>
<dbReference type="SUPFAM" id="SSF46689">
    <property type="entry name" value="Homeodomain-like"/>
    <property type="match status" value="1"/>
</dbReference>
<evidence type="ECO:0000256" key="4">
    <source>
        <dbReference type="PROSITE-ProRule" id="PRU00146"/>
    </source>
</evidence>
<evidence type="ECO:0000259" key="6">
    <source>
        <dbReference type="PROSITE" id="PS50016"/>
    </source>
</evidence>
<accession>A0A5P1ED43</accession>
<feature type="region of interest" description="Disordered" evidence="5">
    <location>
        <begin position="213"/>
        <end position="233"/>
    </location>
</feature>
<dbReference type="OMA" id="PATDICY"/>
<dbReference type="PROSITE" id="PS50016">
    <property type="entry name" value="ZF_PHD_2"/>
    <property type="match status" value="1"/>
</dbReference>
<evidence type="ECO:0000256" key="5">
    <source>
        <dbReference type="SAM" id="MobiDB-lite"/>
    </source>
</evidence>
<dbReference type="Proteomes" id="UP000243459">
    <property type="component" value="Chromosome 7"/>
</dbReference>
<keyword evidence="8" id="KW-1185">Reference proteome</keyword>
<dbReference type="EMBL" id="CM007387">
    <property type="protein sequence ID" value="ONK63806.1"/>
    <property type="molecule type" value="Genomic_DNA"/>
</dbReference>
<feature type="domain" description="PHD-type" evidence="6">
    <location>
        <begin position="61"/>
        <end position="111"/>
    </location>
</feature>
<feature type="compositionally biased region" description="Basic and acidic residues" evidence="5">
    <location>
        <begin position="254"/>
        <end position="268"/>
    </location>
</feature>
<evidence type="ECO:0000313" key="7">
    <source>
        <dbReference type="EMBL" id="ONK63806.1"/>
    </source>
</evidence>
<keyword evidence="1" id="KW-0479">Metal-binding</keyword>
<dbReference type="InterPro" id="IPR019787">
    <property type="entry name" value="Znf_PHD-finger"/>
</dbReference>
<keyword evidence="2 4" id="KW-0863">Zinc-finger</keyword>
<proteinExistence type="predicted"/>
<gene>
    <name evidence="7" type="ORF">A4U43_C07F19140</name>
</gene>
<organism evidence="7 8">
    <name type="scientific">Asparagus officinalis</name>
    <name type="common">Garden asparagus</name>
    <dbReference type="NCBI Taxonomy" id="4686"/>
    <lineage>
        <taxon>Eukaryota</taxon>
        <taxon>Viridiplantae</taxon>
        <taxon>Streptophyta</taxon>
        <taxon>Embryophyta</taxon>
        <taxon>Tracheophyta</taxon>
        <taxon>Spermatophyta</taxon>
        <taxon>Magnoliopsida</taxon>
        <taxon>Liliopsida</taxon>
        <taxon>Asparagales</taxon>
        <taxon>Asparagaceae</taxon>
        <taxon>Asparagoideae</taxon>
        <taxon>Asparagus</taxon>
    </lineage>
</organism>
<evidence type="ECO:0000256" key="1">
    <source>
        <dbReference type="ARBA" id="ARBA00022723"/>
    </source>
</evidence>
<dbReference type="AlphaFoldDB" id="A0A5P1ED43"/>
<keyword evidence="3" id="KW-0862">Zinc</keyword>
<dbReference type="Gene3D" id="2.30.30.1150">
    <property type="match status" value="1"/>
</dbReference>
<dbReference type="InterPro" id="IPR019786">
    <property type="entry name" value="Zinc_finger_PHD-type_CS"/>
</dbReference>
<dbReference type="Gene3D" id="1.10.10.60">
    <property type="entry name" value="Homeodomain-like"/>
    <property type="match status" value="1"/>
</dbReference>
<dbReference type="Gramene" id="ONK63806">
    <property type="protein sequence ID" value="ONK63806"/>
    <property type="gene ID" value="A4U43_C07F19140"/>
</dbReference>
<sequence>MVGNEVVITYKRKRFSSQSDLIHGAKVLKSFTRSPTRVSSRRSCPKGGFETCNEKLKKDSSQRCFKCGNFDSDENLLHCGCCSETHHFHCMDTLQESVPQRKWQCPTCHRRNDSKESQHCDVDSRGGIKSKGIEKSEMVPVELHSQKLLLSTKVSEVLPRKTSSSADDSSLKEETDSIQLDCIDENSPISPSLNQSDIKSNPIILNSSSKVKYSSGSSEASTTKLNSDKTNECPKEKCKAPLITFSRRVKRKREGTEKYAEGKPKSEEEQCSPARRGKLIEGSTLISSSKEQSPSAAVLLEQAEVANVANGAGFKSGADGDFGEIKIAGDRPEELPSHSLQDASITSQNPVPPGPATDICYSEGQSNKSMVAAETVLIKNSISIQDTKIGSPVREKSPNDHPCKQPSSVELPAATCVSNAESSKPLFNVAVENLLESLSSSTSSFPIAPLDEETDGRVKELEWLEDLNRVLQDKQKNRGTSSFMEHGIDCELASQSRVFSAAPVKSAVQGTCNQGAFPEYMNQITPELEKSFLTKLRDPSCENQHHEESSSRSCHLTNFLGPSLPLNHRGNVVNDHLHVPSRHFPCHASNENSVFLREKQMLEDGLSGTKMLRERQFSAMDMIRRYSSEWSEEELDFLWIGVRRYGVNNWYAMLRDPKLQFSELRVAEDLAFQWDIEQRKLLHGSPPQPLGFPRADRYGGRGWLHGSEFPMLANETKLSLGDVYHQKRNLFHSSGVGIANQLPKSFLNNLPVGSVFARAAIRHQMPMRTQNKMHDWGSSMPQPGETLIHESSTNNTLPHWLKEVINDSGLKPRGSSLPPVFPSTANYIGLLNDDSQEPSARAKDHRRRGILKRKSVKNVGLRIDPEKNLEQAASDIIISPEKNSVPNFNINITGPSGPSDLVIIDSDASSEETISDDEGRRNS</sequence>
<evidence type="ECO:0000313" key="8">
    <source>
        <dbReference type="Proteomes" id="UP000243459"/>
    </source>
</evidence>
<protein>
    <recommendedName>
        <fullName evidence="6">PHD-type domain-containing protein</fullName>
    </recommendedName>
</protein>
<evidence type="ECO:0000256" key="2">
    <source>
        <dbReference type="ARBA" id="ARBA00022771"/>
    </source>
</evidence>
<feature type="region of interest" description="Disordered" evidence="5">
    <location>
        <begin position="251"/>
        <end position="273"/>
    </location>
</feature>
<reference evidence="8" key="1">
    <citation type="journal article" date="2017" name="Nat. Commun.">
        <title>The asparagus genome sheds light on the origin and evolution of a young Y chromosome.</title>
        <authorList>
            <person name="Harkess A."/>
            <person name="Zhou J."/>
            <person name="Xu C."/>
            <person name="Bowers J.E."/>
            <person name="Van der Hulst R."/>
            <person name="Ayyampalayam S."/>
            <person name="Mercati F."/>
            <person name="Riccardi P."/>
            <person name="McKain M.R."/>
            <person name="Kakrana A."/>
            <person name="Tang H."/>
            <person name="Ray J."/>
            <person name="Groenendijk J."/>
            <person name="Arikit S."/>
            <person name="Mathioni S.M."/>
            <person name="Nakano M."/>
            <person name="Shan H."/>
            <person name="Telgmann-Rauber A."/>
            <person name="Kanno A."/>
            <person name="Yue Z."/>
            <person name="Chen H."/>
            <person name="Li W."/>
            <person name="Chen Y."/>
            <person name="Xu X."/>
            <person name="Zhang Y."/>
            <person name="Luo S."/>
            <person name="Chen H."/>
            <person name="Gao J."/>
            <person name="Mao Z."/>
            <person name="Pires J.C."/>
            <person name="Luo M."/>
            <person name="Kudrna D."/>
            <person name="Wing R.A."/>
            <person name="Meyers B.C."/>
            <person name="Yi K."/>
            <person name="Kong H."/>
            <person name="Lavrijsen P."/>
            <person name="Sunseri F."/>
            <person name="Falavigna A."/>
            <person name="Ye Y."/>
            <person name="Leebens-Mack J.H."/>
            <person name="Chen G."/>
        </authorList>
    </citation>
    <scope>NUCLEOTIDE SEQUENCE [LARGE SCALE GENOMIC DNA]</scope>
    <source>
        <strain evidence="8">cv. DH0086</strain>
    </source>
</reference>
<evidence type="ECO:0000256" key="3">
    <source>
        <dbReference type="ARBA" id="ARBA00022833"/>
    </source>
</evidence>
<feature type="region of interest" description="Disordered" evidence="5">
    <location>
        <begin position="896"/>
        <end position="923"/>
    </location>
</feature>
<feature type="region of interest" description="Disordered" evidence="5">
    <location>
        <begin position="159"/>
        <end position="195"/>
    </location>
</feature>
<dbReference type="PROSITE" id="PS01359">
    <property type="entry name" value="ZF_PHD_1"/>
    <property type="match status" value="1"/>
</dbReference>
<dbReference type="OrthoDB" id="608866at2759"/>
<dbReference type="InterPro" id="IPR009057">
    <property type="entry name" value="Homeodomain-like_sf"/>
</dbReference>
<dbReference type="GO" id="GO:0008270">
    <property type="term" value="F:zinc ion binding"/>
    <property type="evidence" value="ECO:0007669"/>
    <property type="project" value="UniProtKB-KW"/>
</dbReference>
<feature type="region of interest" description="Disordered" evidence="5">
    <location>
        <begin position="112"/>
        <end position="137"/>
    </location>
</feature>
<dbReference type="SUPFAM" id="SSF57903">
    <property type="entry name" value="FYVE/PHD zinc finger"/>
    <property type="match status" value="1"/>
</dbReference>